<reference evidence="2" key="1">
    <citation type="journal article" date="2019" name="Int. J. Syst. Evol. Microbiol.">
        <title>The Global Catalogue of Microorganisms (GCM) 10K type strain sequencing project: providing services to taxonomists for standard genome sequencing and annotation.</title>
        <authorList>
            <consortium name="The Broad Institute Genomics Platform"/>
            <consortium name="The Broad Institute Genome Sequencing Center for Infectious Disease"/>
            <person name="Wu L."/>
            <person name="Ma J."/>
        </authorList>
    </citation>
    <scope>NUCLEOTIDE SEQUENCE [LARGE SCALE GENOMIC DNA]</scope>
    <source>
        <strain evidence="2">CGMCC 4.7645</strain>
    </source>
</reference>
<proteinExistence type="predicted"/>
<evidence type="ECO:0000313" key="1">
    <source>
        <dbReference type="EMBL" id="MFD2421640.1"/>
    </source>
</evidence>
<dbReference type="RefSeq" id="WP_378270334.1">
    <property type="nucleotide sequence ID" value="NZ_JBHUKR010000022.1"/>
</dbReference>
<name>A0ABW5G3W4_9PSEU</name>
<gene>
    <name evidence="1" type="ORF">ACFSXZ_35445</name>
</gene>
<comment type="caution">
    <text evidence="1">The sequence shown here is derived from an EMBL/GenBank/DDBJ whole genome shotgun (WGS) entry which is preliminary data.</text>
</comment>
<evidence type="ECO:0000313" key="2">
    <source>
        <dbReference type="Proteomes" id="UP001597417"/>
    </source>
</evidence>
<organism evidence="1 2">
    <name type="scientific">Amycolatopsis pigmentata</name>
    <dbReference type="NCBI Taxonomy" id="450801"/>
    <lineage>
        <taxon>Bacteria</taxon>
        <taxon>Bacillati</taxon>
        <taxon>Actinomycetota</taxon>
        <taxon>Actinomycetes</taxon>
        <taxon>Pseudonocardiales</taxon>
        <taxon>Pseudonocardiaceae</taxon>
        <taxon>Amycolatopsis</taxon>
    </lineage>
</organism>
<accession>A0ABW5G3W4</accession>
<sequence length="150" mass="16287">MTQDQTTTDPGLNFGMVAINHADGPYRYPCEYTSSPHLVIAACGVDEQGRPAFGGWQLIVVPHGKFLPVPVPHCEDIETMRWIADQLAATGIDWTAPLEQLVKAAQPALVDLIRQADKTDVETTPPGEIPVSTLRNICATNERLGRKGNA</sequence>
<dbReference type="Proteomes" id="UP001597417">
    <property type="component" value="Unassembled WGS sequence"/>
</dbReference>
<keyword evidence="2" id="KW-1185">Reference proteome</keyword>
<protein>
    <submittedName>
        <fullName evidence="1">Uncharacterized protein</fullName>
    </submittedName>
</protein>
<dbReference type="EMBL" id="JBHUKR010000022">
    <property type="protein sequence ID" value="MFD2421640.1"/>
    <property type="molecule type" value="Genomic_DNA"/>
</dbReference>